<dbReference type="InterPro" id="IPR020904">
    <property type="entry name" value="Sc_DH/Rdtase_CS"/>
</dbReference>
<keyword evidence="3" id="KW-1185">Reference proteome</keyword>
<keyword evidence="1" id="KW-0560">Oxidoreductase</keyword>
<dbReference type="PRINTS" id="PR00080">
    <property type="entry name" value="SDRFAMILY"/>
</dbReference>
<dbReference type="SUPFAM" id="SSF51735">
    <property type="entry name" value="NAD(P)-binding Rossmann-fold domains"/>
    <property type="match status" value="1"/>
</dbReference>
<sequence>MSFTNKVVVVTGAGSGIGAAAALQFAAEGARVVLVDRDEARLRDVRAQCPRHDQELLLLAADIAREDEAHRIIQETVNKFGKLDVLVNCAGIFRMGSVLEGSIMKTFDEVMNVNLRALILLTTLATPHLVESKGNIVNISSVAAVMALGAENAVYSISKAGVEHFTRGAALELGASGVRVNAVRPGPVRTRILENSGTKITCDDWTPLTKIGRISEPQEIADVILYLANDNAKGITGSIFTVDNGIVFH</sequence>
<dbReference type="SMART" id="SM00822">
    <property type="entry name" value="PKS_KR"/>
    <property type="match status" value="1"/>
</dbReference>
<evidence type="ECO:0000313" key="3">
    <source>
        <dbReference type="Proteomes" id="UP001652740"/>
    </source>
</evidence>
<dbReference type="RefSeq" id="XP_052751969.1">
    <property type="nucleotide sequence ID" value="XM_052896009.1"/>
</dbReference>
<evidence type="ECO:0000256" key="1">
    <source>
        <dbReference type="ARBA" id="ARBA00023002"/>
    </source>
</evidence>
<dbReference type="InterPro" id="IPR002347">
    <property type="entry name" value="SDR_fam"/>
</dbReference>
<evidence type="ECO:0000313" key="4">
    <source>
        <dbReference type="RefSeq" id="XP_052751969.1"/>
    </source>
</evidence>
<dbReference type="PANTHER" id="PTHR43975:SF2">
    <property type="entry name" value="EG:BACR7A4.14 PROTEIN-RELATED"/>
    <property type="match status" value="1"/>
</dbReference>
<accession>A0ABM3MKR5</accession>
<protein>
    <submittedName>
        <fullName evidence="4">3-oxoacyl-[acyl-carrier-protein] reductase FabG-like</fullName>
    </submittedName>
</protein>
<dbReference type="PRINTS" id="PR00081">
    <property type="entry name" value="GDHRDH"/>
</dbReference>
<reference evidence="4" key="1">
    <citation type="submission" date="2025-08" db="UniProtKB">
        <authorList>
            <consortium name="RefSeq"/>
        </authorList>
    </citation>
    <scope>IDENTIFICATION</scope>
    <source>
        <tissue evidence="4">Whole larvae</tissue>
    </source>
</reference>
<organism evidence="3 4">
    <name type="scientific">Galleria mellonella</name>
    <name type="common">Greater wax moth</name>
    <dbReference type="NCBI Taxonomy" id="7137"/>
    <lineage>
        <taxon>Eukaryota</taxon>
        <taxon>Metazoa</taxon>
        <taxon>Ecdysozoa</taxon>
        <taxon>Arthropoda</taxon>
        <taxon>Hexapoda</taxon>
        <taxon>Insecta</taxon>
        <taxon>Pterygota</taxon>
        <taxon>Neoptera</taxon>
        <taxon>Endopterygota</taxon>
        <taxon>Lepidoptera</taxon>
        <taxon>Glossata</taxon>
        <taxon>Ditrysia</taxon>
        <taxon>Pyraloidea</taxon>
        <taxon>Pyralidae</taxon>
        <taxon>Galleriinae</taxon>
        <taxon>Galleria</taxon>
    </lineage>
</organism>
<evidence type="ECO:0000259" key="2">
    <source>
        <dbReference type="SMART" id="SM00822"/>
    </source>
</evidence>
<dbReference type="Proteomes" id="UP001652740">
    <property type="component" value="Unplaced"/>
</dbReference>
<dbReference type="InterPro" id="IPR036291">
    <property type="entry name" value="NAD(P)-bd_dom_sf"/>
</dbReference>
<dbReference type="PANTHER" id="PTHR43975">
    <property type="entry name" value="ZGC:101858"/>
    <property type="match status" value="1"/>
</dbReference>
<dbReference type="Gene3D" id="3.40.50.720">
    <property type="entry name" value="NAD(P)-binding Rossmann-like Domain"/>
    <property type="match status" value="1"/>
</dbReference>
<feature type="domain" description="Ketoreductase" evidence="2">
    <location>
        <begin position="6"/>
        <end position="188"/>
    </location>
</feature>
<dbReference type="GeneID" id="113516330"/>
<dbReference type="Pfam" id="PF13561">
    <property type="entry name" value="adh_short_C2"/>
    <property type="match status" value="1"/>
</dbReference>
<proteinExistence type="predicted"/>
<dbReference type="InterPro" id="IPR057326">
    <property type="entry name" value="KR_dom"/>
</dbReference>
<dbReference type="PROSITE" id="PS00061">
    <property type="entry name" value="ADH_SHORT"/>
    <property type="match status" value="1"/>
</dbReference>
<name>A0ABM3MKR5_GALME</name>
<gene>
    <name evidence="4" type="primary">LOC113516330</name>
</gene>